<proteinExistence type="predicted"/>
<name>A0A699VXH3_TANCI</name>
<evidence type="ECO:0000256" key="1">
    <source>
        <dbReference type="SAM" id="Coils"/>
    </source>
</evidence>
<accession>A0A699VXH3</accession>
<feature type="coiled-coil region" evidence="1">
    <location>
        <begin position="61"/>
        <end position="88"/>
    </location>
</feature>
<comment type="caution">
    <text evidence="2">The sequence shown here is derived from an EMBL/GenBank/DDBJ whole genome shotgun (WGS) entry which is preliminary data.</text>
</comment>
<evidence type="ECO:0000313" key="2">
    <source>
        <dbReference type="EMBL" id="GFD40265.1"/>
    </source>
</evidence>
<reference evidence="2" key="1">
    <citation type="journal article" date="2019" name="Sci. Rep.">
        <title>Draft genome of Tanacetum cinerariifolium, the natural source of mosquito coil.</title>
        <authorList>
            <person name="Yamashiro T."/>
            <person name="Shiraishi A."/>
            <person name="Satake H."/>
            <person name="Nakayama K."/>
        </authorList>
    </citation>
    <scope>NUCLEOTIDE SEQUENCE</scope>
</reference>
<feature type="non-terminal residue" evidence="2">
    <location>
        <position position="1"/>
    </location>
</feature>
<feature type="coiled-coil region" evidence="1">
    <location>
        <begin position="117"/>
        <end position="144"/>
    </location>
</feature>
<protein>
    <submittedName>
        <fullName evidence="2">Uncharacterized protein</fullName>
    </submittedName>
</protein>
<dbReference type="EMBL" id="BKCJ011531111">
    <property type="protein sequence ID" value="GFD40265.1"/>
    <property type="molecule type" value="Genomic_DNA"/>
</dbReference>
<gene>
    <name evidence="2" type="ORF">Tci_912234</name>
</gene>
<keyword evidence="1" id="KW-0175">Coiled coil</keyword>
<dbReference type="AlphaFoldDB" id="A0A699VXH3"/>
<sequence length="145" mass="16846">EEPAPKAQMDIDGIGWDWSYMANEEENHALVADDEAPTEFALMAKSSSSSKNEVFDDSFYFKSCRKNTDNLNTKISKLNEELSDSENTLYHYKLGLSQVEARLVEFKKQEIKFYEKIRGLEFDVECKNNNIENIMNELENVKKEK</sequence>
<organism evidence="2">
    <name type="scientific">Tanacetum cinerariifolium</name>
    <name type="common">Dalmatian daisy</name>
    <name type="synonym">Chrysanthemum cinerariifolium</name>
    <dbReference type="NCBI Taxonomy" id="118510"/>
    <lineage>
        <taxon>Eukaryota</taxon>
        <taxon>Viridiplantae</taxon>
        <taxon>Streptophyta</taxon>
        <taxon>Embryophyta</taxon>
        <taxon>Tracheophyta</taxon>
        <taxon>Spermatophyta</taxon>
        <taxon>Magnoliopsida</taxon>
        <taxon>eudicotyledons</taxon>
        <taxon>Gunneridae</taxon>
        <taxon>Pentapetalae</taxon>
        <taxon>asterids</taxon>
        <taxon>campanulids</taxon>
        <taxon>Asterales</taxon>
        <taxon>Asteraceae</taxon>
        <taxon>Asteroideae</taxon>
        <taxon>Anthemideae</taxon>
        <taxon>Anthemidinae</taxon>
        <taxon>Tanacetum</taxon>
    </lineage>
</organism>